<evidence type="ECO:0000313" key="2">
    <source>
        <dbReference type="Proteomes" id="UP000015100"/>
    </source>
</evidence>
<gene>
    <name evidence="1" type="ORF">H072_10731</name>
</gene>
<sequence length="563" mass="63994">MAQITPIKYCPERDPVVNPQHWYFLPAAKALKICTRCYHDRLSATPFARQFQVEYYPSGDSRYCDFNNPRMHSVLQQAVAQNNFQLLHDHIVYRSQIPRCKGEEIVKPDDGFEWFKPLNPALKDKFAACRACYEDYLIPAGFAPQLSAPIRQEKELNYMCDMGFRFCLRLATTCRDWNQMISYAVHRAGLPKCTGLTPAEASSGKWYKLRPNDLDSLLFCEACYYDFASMTIMEPHVYLPQQQPQPNTQINCAVSGWPSMRSAWEQALNKKDFNTFYAAAQVFVRNPPCLHTGITKGTWYTLKPPCDEVDICASCYAGIFVVNDVGHFLAQKWTQPGQTRLCNMNLHQPRAMQLYQKLDAAITANDEKMFSDFARWAAETPLCPGGALVNDRMWYRHETFSCCPSCWMEVIDGTPLESAFPVRNQLYKPQLKCDFYSARVRGLWMEACQKNDLPGFVAFMDNRLKIWSQTYPLIQQHLATMRMNMMRQQTLFMSSTILNGGNSIAAAAGVSGNYGNSQVGYGWETYAGAEGAMQFNQAMSMNGANGSVAMSIAQLEGLWKSVE</sequence>
<dbReference type="AlphaFoldDB" id="S7ZYH0"/>
<organism evidence="1 2">
    <name type="scientific">Dactylellina haptotyla (strain CBS 200.50)</name>
    <name type="common">Nematode-trapping fungus</name>
    <name type="synonym">Monacrosporium haptotylum</name>
    <dbReference type="NCBI Taxonomy" id="1284197"/>
    <lineage>
        <taxon>Eukaryota</taxon>
        <taxon>Fungi</taxon>
        <taxon>Dikarya</taxon>
        <taxon>Ascomycota</taxon>
        <taxon>Pezizomycotina</taxon>
        <taxon>Orbiliomycetes</taxon>
        <taxon>Orbiliales</taxon>
        <taxon>Orbiliaceae</taxon>
        <taxon>Dactylellina</taxon>
    </lineage>
</organism>
<dbReference type="HOGENOM" id="CLU_011640_1_0_1"/>
<dbReference type="EMBL" id="AQGS01001030">
    <property type="protein sequence ID" value="EPS35790.1"/>
    <property type="molecule type" value="Genomic_DNA"/>
</dbReference>
<dbReference type="eggNOG" id="ENOG502RFFW">
    <property type="taxonomic scope" value="Eukaryota"/>
</dbReference>
<evidence type="ECO:0008006" key="3">
    <source>
        <dbReference type="Google" id="ProtNLM"/>
    </source>
</evidence>
<dbReference type="OrthoDB" id="5324692at2759"/>
<reference evidence="2" key="2">
    <citation type="submission" date="2013-04" db="EMBL/GenBank/DDBJ databases">
        <title>Genomic mechanisms accounting for the adaptation to parasitism in nematode-trapping fungi.</title>
        <authorList>
            <person name="Ahren D.G."/>
        </authorList>
    </citation>
    <scope>NUCLEOTIDE SEQUENCE [LARGE SCALE GENOMIC DNA]</scope>
    <source>
        <strain evidence="2">CBS 200.50</strain>
    </source>
</reference>
<keyword evidence="2" id="KW-1185">Reference proteome</keyword>
<comment type="caution">
    <text evidence="1">The sequence shown here is derived from an EMBL/GenBank/DDBJ whole genome shotgun (WGS) entry which is preliminary data.</text>
</comment>
<protein>
    <recommendedName>
        <fullName evidence="3">Integral membrane protein</fullName>
    </recommendedName>
</protein>
<dbReference type="OMA" id="CTACYLD"/>
<accession>S7ZYH0</accession>
<reference evidence="1 2" key="1">
    <citation type="journal article" date="2013" name="PLoS Genet.">
        <title>Genomic mechanisms accounting for the adaptation to parasitism in nematode-trapping fungi.</title>
        <authorList>
            <person name="Meerupati T."/>
            <person name="Andersson K.M."/>
            <person name="Friman E."/>
            <person name="Kumar D."/>
            <person name="Tunlid A."/>
            <person name="Ahren D."/>
        </authorList>
    </citation>
    <scope>NUCLEOTIDE SEQUENCE [LARGE SCALE GENOMIC DNA]</scope>
    <source>
        <strain evidence="1 2">CBS 200.50</strain>
    </source>
</reference>
<proteinExistence type="predicted"/>
<name>S7ZYH0_DACHA</name>
<dbReference type="STRING" id="1284197.S7ZYH0"/>
<dbReference type="Proteomes" id="UP000015100">
    <property type="component" value="Unassembled WGS sequence"/>
</dbReference>
<evidence type="ECO:0000313" key="1">
    <source>
        <dbReference type="EMBL" id="EPS35790.1"/>
    </source>
</evidence>